<feature type="region of interest" description="Disordered" evidence="1">
    <location>
        <begin position="1"/>
        <end position="70"/>
    </location>
</feature>
<dbReference type="Proteomes" id="UP000182229">
    <property type="component" value="Unassembled WGS sequence"/>
</dbReference>
<dbReference type="OrthoDB" id="5521660at2"/>
<keyword evidence="3" id="KW-1185">Reference proteome</keyword>
<dbReference type="AlphaFoldDB" id="A0A1L9BBM0"/>
<reference evidence="2 3" key="2">
    <citation type="submission" date="2016-12" db="EMBL/GenBank/DDBJ databases">
        <title>Draft Genome Sequence of Cystobacter ferrugineus Strain Cbfe23.</title>
        <authorList>
            <person name="Akbar S."/>
            <person name="Dowd S.E."/>
            <person name="Stevens D.C."/>
        </authorList>
    </citation>
    <scope>NUCLEOTIDE SEQUENCE [LARGE SCALE GENOMIC DNA]</scope>
    <source>
        <strain evidence="2 3">Cbfe23</strain>
    </source>
</reference>
<name>A0A1L9BBM0_9BACT</name>
<evidence type="ECO:0000313" key="3">
    <source>
        <dbReference type="Proteomes" id="UP000182229"/>
    </source>
</evidence>
<comment type="caution">
    <text evidence="2">The sequence shown here is derived from an EMBL/GenBank/DDBJ whole genome shotgun (WGS) entry which is preliminary data.</text>
</comment>
<accession>A0A1L9BBM0</accession>
<gene>
    <name evidence="2" type="ORF">BON30_19485</name>
</gene>
<dbReference type="EMBL" id="MPIN01000004">
    <property type="protein sequence ID" value="OJH39667.1"/>
    <property type="molecule type" value="Genomic_DNA"/>
</dbReference>
<reference evidence="3" key="1">
    <citation type="submission" date="2016-11" db="EMBL/GenBank/DDBJ databases">
        <authorList>
            <person name="Shukria A."/>
            <person name="Stevens D.C."/>
        </authorList>
    </citation>
    <scope>NUCLEOTIDE SEQUENCE [LARGE SCALE GENOMIC DNA]</scope>
    <source>
        <strain evidence="3">Cbfe23</strain>
    </source>
</reference>
<sequence>MTKKKSTGYTEKIEHVQATRPEPWPGIQGRSEEREEELPTGTKRAEQADVTDAQRQLEQEMDESVASTRE</sequence>
<organism evidence="2 3">
    <name type="scientific">Cystobacter ferrugineus</name>
    <dbReference type="NCBI Taxonomy" id="83449"/>
    <lineage>
        <taxon>Bacteria</taxon>
        <taxon>Pseudomonadati</taxon>
        <taxon>Myxococcota</taxon>
        <taxon>Myxococcia</taxon>
        <taxon>Myxococcales</taxon>
        <taxon>Cystobacterineae</taxon>
        <taxon>Archangiaceae</taxon>
        <taxon>Cystobacter</taxon>
    </lineage>
</organism>
<evidence type="ECO:0000313" key="2">
    <source>
        <dbReference type="EMBL" id="OJH39667.1"/>
    </source>
</evidence>
<protein>
    <submittedName>
        <fullName evidence="2">Uncharacterized protein</fullName>
    </submittedName>
</protein>
<dbReference type="RefSeq" id="WP_071899829.1">
    <property type="nucleotide sequence ID" value="NZ_MPIN01000004.1"/>
</dbReference>
<proteinExistence type="predicted"/>
<evidence type="ECO:0000256" key="1">
    <source>
        <dbReference type="SAM" id="MobiDB-lite"/>
    </source>
</evidence>